<dbReference type="GO" id="GO:0016787">
    <property type="term" value="F:hydrolase activity"/>
    <property type="evidence" value="ECO:0007669"/>
    <property type="project" value="UniProtKB-KW"/>
</dbReference>
<dbReference type="Gene3D" id="3.40.50.1820">
    <property type="entry name" value="alpha/beta hydrolase"/>
    <property type="match status" value="1"/>
</dbReference>
<dbReference type="InterPro" id="IPR029058">
    <property type="entry name" value="AB_hydrolase_fold"/>
</dbReference>
<dbReference type="AlphaFoldDB" id="A0A5C4LZC5"/>
<dbReference type="GO" id="GO:0016020">
    <property type="term" value="C:membrane"/>
    <property type="evidence" value="ECO:0007669"/>
    <property type="project" value="TreeGrafter"/>
</dbReference>
<evidence type="ECO:0000259" key="1">
    <source>
        <dbReference type="Pfam" id="PF00561"/>
    </source>
</evidence>
<dbReference type="Pfam" id="PF00561">
    <property type="entry name" value="Abhydrolase_1"/>
    <property type="match status" value="1"/>
</dbReference>
<dbReference type="Proteomes" id="UP000306740">
    <property type="component" value="Unassembled WGS sequence"/>
</dbReference>
<evidence type="ECO:0000313" key="2">
    <source>
        <dbReference type="EMBL" id="TNC25207.1"/>
    </source>
</evidence>
<evidence type="ECO:0000313" key="3">
    <source>
        <dbReference type="Proteomes" id="UP000306740"/>
    </source>
</evidence>
<dbReference type="OrthoDB" id="9796770at2"/>
<comment type="caution">
    <text evidence="2">The sequence shown here is derived from an EMBL/GenBank/DDBJ whole genome shotgun (WGS) entry which is preliminary data.</text>
</comment>
<reference evidence="2 3" key="1">
    <citation type="submission" date="2019-05" db="EMBL/GenBank/DDBJ databases">
        <title>Mumia sp. nov., isolated from the intestinal contents of plateau pika (Ochotona curzoniae) in the Qinghai-Tibet plateau of China.</title>
        <authorList>
            <person name="Tian Z."/>
        </authorList>
    </citation>
    <scope>NUCLEOTIDE SEQUENCE [LARGE SCALE GENOMIC DNA]</scope>
    <source>
        <strain evidence="3">527</strain>
    </source>
</reference>
<proteinExistence type="predicted"/>
<name>A0A5C4LZC5_9ACTN</name>
<dbReference type="InterPro" id="IPR050266">
    <property type="entry name" value="AB_hydrolase_sf"/>
</dbReference>
<dbReference type="EMBL" id="VDFR01000255">
    <property type="protein sequence ID" value="TNC25207.1"/>
    <property type="molecule type" value="Genomic_DNA"/>
</dbReference>
<organism evidence="2 3">
    <name type="scientific">Mumia zhuanghuii</name>
    <dbReference type="NCBI Taxonomy" id="2585211"/>
    <lineage>
        <taxon>Bacteria</taxon>
        <taxon>Bacillati</taxon>
        <taxon>Actinomycetota</taxon>
        <taxon>Actinomycetes</taxon>
        <taxon>Propionibacteriales</taxon>
        <taxon>Nocardioidaceae</taxon>
        <taxon>Mumia</taxon>
    </lineage>
</organism>
<dbReference type="RefSeq" id="WP_139107441.1">
    <property type="nucleotide sequence ID" value="NZ_VDFR01000255.1"/>
</dbReference>
<dbReference type="InterPro" id="IPR000073">
    <property type="entry name" value="AB_hydrolase_1"/>
</dbReference>
<dbReference type="SUPFAM" id="SSF53474">
    <property type="entry name" value="alpha/beta-Hydrolases"/>
    <property type="match status" value="1"/>
</dbReference>
<keyword evidence="2" id="KW-0378">Hydrolase</keyword>
<feature type="domain" description="AB hydrolase-1" evidence="1">
    <location>
        <begin position="59"/>
        <end position="225"/>
    </location>
</feature>
<accession>A0A5C4LZC5</accession>
<protein>
    <submittedName>
        <fullName evidence="2">Alpha/beta hydrolase</fullName>
    </submittedName>
</protein>
<sequence>MITDTPTLVTVPCFSGAPWEERQLAPLRDFPVRTMRLPEGLAHIEGYADFLATQVEDLSDYVLVGDSFGAVISLALALRQPSGLRGLVLSGGFAANPLPRWKALAGGASRYAGPVLYRHVTLRIHARELASRFDRTAEVPHRQDDYRQLFVENTPSDSYSARVTSVISFDVRDQLAKIQVPTLLITPADDQLVGEHAARELREGLVNAREVVLPETGHMFRFTHPGLYGTTIVEFLQDFRISADPEAAHA</sequence>
<gene>
    <name evidence="2" type="ORF">FHE65_34925</name>
</gene>
<dbReference type="PANTHER" id="PTHR43798:SF33">
    <property type="entry name" value="HYDROLASE, PUTATIVE (AFU_ORTHOLOGUE AFUA_2G14860)-RELATED"/>
    <property type="match status" value="1"/>
</dbReference>
<dbReference type="PANTHER" id="PTHR43798">
    <property type="entry name" value="MONOACYLGLYCEROL LIPASE"/>
    <property type="match status" value="1"/>
</dbReference>